<evidence type="ECO:0000313" key="12">
    <source>
        <dbReference type="EMBL" id="VUZ44599.1"/>
    </source>
</evidence>
<comment type="catalytic activity">
    <reaction evidence="10">
        <text>[(1-&gt;4)-alpha-D-glucosyl](n) + phosphate = [(1-&gt;4)-alpha-D-glucosyl](n-1) + alpha-D-glucose 1-phosphate</text>
        <dbReference type="Rhea" id="RHEA:41732"/>
        <dbReference type="Rhea" id="RHEA-COMP:9584"/>
        <dbReference type="Rhea" id="RHEA-COMP:9586"/>
        <dbReference type="ChEBI" id="CHEBI:15444"/>
        <dbReference type="ChEBI" id="CHEBI:43474"/>
        <dbReference type="ChEBI" id="CHEBI:58601"/>
        <dbReference type="EC" id="2.4.1.1"/>
    </reaction>
</comment>
<evidence type="ECO:0000256" key="10">
    <source>
        <dbReference type="RuleBase" id="RU000587"/>
    </source>
</evidence>
<keyword evidence="7 9" id="KW-0663">Pyridoxal phosphate</keyword>
<keyword evidence="5 10" id="KW-0328">Glycosyltransferase</keyword>
<reference evidence="15" key="1">
    <citation type="submission" date="2017-02" db="UniProtKB">
        <authorList>
            <consortium name="WormBaseParasite"/>
        </authorList>
    </citation>
    <scope>IDENTIFICATION</scope>
</reference>
<dbReference type="FunFam" id="3.40.50.2000:FF:000153">
    <property type="entry name" value="Alpha-1,4 glucan phosphorylase"/>
    <property type="match status" value="1"/>
</dbReference>
<dbReference type="PIRSF" id="PIRSF000460">
    <property type="entry name" value="Pprylas_GlgP"/>
    <property type="match status" value="1"/>
</dbReference>
<keyword evidence="6 10" id="KW-0808">Transferase</keyword>
<dbReference type="Pfam" id="PF00343">
    <property type="entry name" value="Phosphorylase"/>
    <property type="match status" value="1"/>
</dbReference>
<dbReference type="STRING" id="6216.A0A0R3SV64"/>
<dbReference type="Gene3D" id="3.40.50.2000">
    <property type="entry name" value="Glycogen Phosphorylase B"/>
    <property type="match status" value="2"/>
</dbReference>
<evidence type="ECO:0000256" key="7">
    <source>
        <dbReference type="ARBA" id="ARBA00022898"/>
    </source>
</evidence>
<dbReference type="InterPro" id="IPR000811">
    <property type="entry name" value="Glyco_trans_35"/>
</dbReference>
<dbReference type="NCBIfam" id="TIGR02093">
    <property type="entry name" value="P_ylase"/>
    <property type="match status" value="1"/>
</dbReference>
<evidence type="ECO:0000313" key="15">
    <source>
        <dbReference type="WBParaSite" id="HDID_0000944101-mRNA-1"/>
    </source>
</evidence>
<name>A0A0R3SV64_HYMDI</name>
<evidence type="ECO:0000313" key="11">
    <source>
        <dbReference type="EMBL" id="VDL61757.1"/>
    </source>
</evidence>
<evidence type="ECO:0000256" key="5">
    <source>
        <dbReference type="ARBA" id="ARBA00022676"/>
    </source>
</evidence>
<dbReference type="Proteomes" id="UP000274504">
    <property type="component" value="Unassembled WGS sequence"/>
</dbReference>
<dbReference type="GO" id="GO:0030170">
    <property type="term" value="F:pyridoxal phosphate binding"/>
    <property type="evidence" value="ECO:0007669"/>
    <property type="project" value="InterPro"/>
</dbReference>
<proteinExistence type="inferred from homology"/>
<dbReference type="EMBL" id="CABIJS010000144">
    <property type="protein sequence ID" value="VUZ44599.1"/>
    <property type="molecule type" value="Genomic_DNA"/>
</dbReference>
<gene>
    <name evidence="11" type="ORF">HDID_LOCUS9439</name>
    <name evidence="12" type="ORF">WMSIL1_LOCUS4937</name>
</gene>
<dbReference type="GO" id="GO:0008184">
    <property type="term" value="F:glycogen phosphorylase activity"/>
    <property type="evidence" value="ECO:0007669"/>
    <property type="project" value="InterPro"/>
</dbReference>
<evidence type="ECO:0000313" key="14">
    <source>
        <dbReference type="Proteomes" id="UP000321570"/>
    </source>
</evidence>
<keyword evidence="14" id="KW-1185">Reference proteome</keyword>
<dbReference type="CDD" id="cd04300">
    <property type="entry name" value="GT35_Glycogen_Phosphorylase"/>
    <property type="match status" value="1"/>
</dbReference>
<evidence type="ECO:0000256" key="4">
    <source>
        <dbReference type="ARBA" id="ARBA00022600"/>
    </source>
</evidence>
<keyword evidence="3" id="KW-0597">Phosphoprotein</keyword>
<dbReference type="EC" id="2.4.1.1" evidence="10"/>
<dbReference type="Proteomes" id="UP000321570">
    <property type="component" value="Unassembled WGS sequence"/>
</dbReference>
<dbReference type="InterPro" id="IPR011833">
    <property type="entry name" value="Glycg_phsphrylas"/>
</dbReference>
<keyword evidence="8 10" id="KW-0119">Carbohydrate metabolism</keyword>
<protein>
    <recommendedName>
        <fullName evidence="10">Alpha-1,4 glucan phosphorylase</fullName>
        <ecNumber evidence="10">2.4.1.1</ecNumber>
    </recommendedName>
</protein>
<comment type="function">
    <text evidence="10">Allosteric enzyme that catalyzes the rate-limiting step in glycogen catabolism, the phosphorolytic cleavage of glycogen to produce glucose-1-phosphate, and plays a central role in maintaining cellular and organismal glucose homeostasis.</text>
</comment>
<dbReference type="EMBL" id="UYSG01011292">
    <property type="protein sequence ID" value="VDL61757.1"/>
    <property type="molecule type" value="Genomic_DNA"/>
</dbReference>
<evidence type="ECO:0000256" key="6">
    <source>
        <dbReference type="ARBA" id="ARBA00022679"/>
    </source>
</evidence>
<dbReference type="WBParaSite" id="HDID_0000944101-mRNA-1">
    <property type="protein sequence ID" value="HDID_0000944101-mRNA-1"/>
    <property type="gene ID" value="HDID_0000944101"/>
</dbReference>
<dbReference type="OrthoDB" id="9215500at2759"/>
<evidence type="ECO:0000256" key="1">
    <source>
        <dbReference type="ARBA" id="ARBA00001933"/>
    </source>
</evidence>
<evidence type="ECO:0000256" key="9">
    <source>
        <dbReference type="PIRSR" id="PIRSR000460-1"/>
    </source>
</evidence>
<dbReference type="GO" id="GO:0005980">
    <property type="term" value="P:glycogen catabolic process"/>
    <property type="evidence" value="ECO:0007669"/>
    <property type="project" value="TreeGrafter"/>
</dbReference>
<reference evidence="12 14" key="3">
    <citation type="submission" date="2019-07" db="EMBL/GenBank/DDBJ databases">
        <authorList>
            <person name="Jastrzebski P J."/>
            <person name="Paukszto L."/>
            <person name="Jastrzebski P J."/>
        </authorList>
    </citation>
    <scope>NUCLEOTIDE SEQUENCE [LARGE SCALE GENOMIC DNA]</scope>
    <source>
        <strain evidence="12 14">WMS-il1</strain>
    </source>
</reference>
<evidence type="ECO:0000256" key="2">
    <source>
        <dbReference type="ARBA" id="ARBA00006047"/>
    </source>
</evidence>
<sequence>MSIDKFESEKRKQISVRGIAEVENVSNLKTAFNRHLHFDLVKDRNVATPRDFYLALAKTVWDHLCSRWIRTQQAYFREDPKRVYYLSLEFYMGRTLTNTMLNVDISAAIDEALYQMGLDIEELEEIEADAGLGNGGLGRLAACFLDSMSTLGLSAYGYGIRYDYGIFEQAILNGWQVEKPDEWLRYGNPWEKGRPEYCYPVNFYGNVEEDEGGKRKWVNAQAVFAMPYDTPIPGYRNNTCNTLRLWSAKAPSGFDLQIFNTGAYIDAVFGRNTAENISRVLYPNDNFFEGKELRLKQEYFLVAATLQDIIRRYRVTDHGQRSLDNLSDKVAIQLNDTHPSLAIPELMRILTDVEGMDWDKAWKITCATFAYTNHTVLPEALERWPCSMLEHILPRHLEIIFRINQEFLDLMLEKWPGDMDRLRRMSIIEEDGEKRVNMAYLCIIGSHAVNGVSEVHTKILKKDVFKDFYEMWPEKFQNKTNGITPRRWLLLCNPSLSDEIMEALGNDRWITHFELLKDLRVMEKNPEFLQSLLRIKRDNKVKFASYMEQNYGIKIDPSSLFDFQVKRIHEYKRQLLNCFYVIAMYNKIRAHPNTKVVPRTVMIGGKAAPGYHMAKLIIKLINSVGDVINNDPIIGGRLKLIFLENYRVSLAEKIFPAAELSQQISTAGTEASGTGNMKFMVNGALTIGTLDGANIEMREECGRENMFIFGMTVEQVEELNRKGYRSQDFIKACPELQLVLSQIENGYFSPEQPDLFKDIVNTMKYGDRFMLCADFADYLKCQAEVDKAYLNEVKWAKMMLANIAGAWKFSSDRTIREYAKDIWGVEPREEKMPAPFENPLEPEK</sequence>
<comment type="cofactor">
    <cofactor evidence="1 10">
        <name>pyridoxal 5'-phosphate</name>
        <dbReference type="ChEBI" id="CHEBI:597326"/>
    </cofactor>
</comment>
<evidence type="ECO:0000313" key="13">
    <source>
        <dbReference type="Proteomes" id="UP000274504"/>
    </source>
</evidence>
<dbReference type="FunFam" id="3.40.50.2000:FF:000005">
    <property type="entry name" value="Alpha-1,4 glucan phosphorylase"/>
    <property type="match status" value="1"/>
</dbReference>
<dbReference type="AlphaFoldDB" id="A0A0R3SV64"/>
<dbReference type="FunFam" id="3.40.50.2000:FF:000197">
    <property type="entry name" value="Alpha-1,4 glucan phosphorylase"/>
    <property type="match status" value="1"/>
</dbReference>
<evidence type="ECO:0000256" key="3">
    <source>
        <dbReference type="ARBA" id="ARBA00022553"/>
    </source>
</evidence>
<reference evidence="11 13" key="2">
    <citation type="submission" date="2018-11" db="EMBL/GenBank/DDBJ databases">
        <authorList>
            <consortium name="Pathogen Informatics"/>
        </authorList>
    </citation>
    <scope>NUCLEOTIDE SEQUENCE [LARGE SCALE GENOMIC DNA]</scope>
</reference>
<dbReference type="PANTHER" id="PTHR11468:SF13">
    <property type="entry name" value="GLYCOGEN PHOSPHORYLASE"/>
    <property type="match status" value="1"/>
</dbReference>
<evidence type="ECO:0000256" key="8">
    <source>
        <dbReference type="ARBA" id="ARBA00023277"/>
    </source>
</evidence>
<organism evidence="15">
    <name type="scientific">Hymenolepis diminuta</name>
    <name type="common">Rat tapeworm</name>
    <dbReference type="NCBI Taxonomy" id="6216"/>
    <lineage>
        <taxon>Eukaryota</taxon>
        <taxon>Metazoa</taxon>
        <taxon>Spiralia</taxon>
        <taxon>Lophotrochozoa</taxon>
        <taxon>Platyhelminthes</taxon>
        <taxon>Cestoda</taxon>
        <taxon>Eucestoda</taxon>
        <taxon>Cyclophyllidea</taxon>
        <taxon>Hymenolepididae</taxon>
        <taxon>Hymenolepis</taxon>
    </lineage>
</organism>
<feature type="modified residue" description="N6-(pyridoxal phosphate)lysine" evidence="9">
    <location>
        <position position="678"/>
    </location>
</feature>
<keyword evidence="4" id="KW-0321">Glycogen metabolism</keyword>
<dbReference type="PANTHER" id="PTHR11468">
    <property type="entry name" value="GLYCOGEN PHOSPHORYLASE"/>
    <property type="match status" value="1"/>
</dbReference>
<dbReference type="GO" id="GO:0005737">
    <property type="term" value="C:cytoplasm"/>
    <property type="evidence" value="ECO:0007669"/>
    <property type="project" value="TreeGrafter"/>
</dbReference>
<comment type="similarity">
    <text evidence="2 10">Belongs to the glycogen phosphorylase family.</text>
</comment>
<accession>A0A0R3SV64</accession>
<dbReference type="SUPFAM" id="SSF53756">
    <property type="entry name" value="UDP-Glycosyltransferase/glycogen phosphorylase"/>
    <property type="match status" value="1"/>
</dbReference>